<dbReference type="Gene3D" id="1.10.260.40">
    <property type="entry name" value="lambda repressor-like DNA-binding domains"/>
    <property type="match status" value="1"/>
</dbReference>
<evidence type="ECO:0000313" key="4">
    <source>
        <dbReference type="Proteomes" id="UP000317288"/>
    </source>
</evidence>
<dbReference type="PROSITE" id="PS50943">
    <property type="entry name" value="HTH_CROC1"/>
    <property type="match status" value="1"/>
</dbReference>
<feature type="domain" description="HTH cro/C1-type" evidence="2">
    <location>
        <begin position="4"/>
        <end position="32"/>
    </location>
</feature>
<dbReference type="InterPro" id="IPR001387">
    <property type="entry name" value="Cro/C1-type_HTH"/>
</dbReference>
<evidence type="ECO:0000313" key="3">
    <source>
        <dbReference type="EMBL" id="TVU90929.1"/>
    </source>
</evidence>
<dbReference type="Pfam" id="PF01381">
    <property type="entry name" value="HTH_3"/>
    <property type="match status" value="1"/>
</dbReference>
<organism evidence="3 4">
    <name type="scientific">Vreelandella titanicae</name>
    <dbReference type="NCBI Taxonomy" id="664683"/>
    <lineage>
        <taxon>Bacteria</taxon>
        <taxon>Pseudomonadati</taxon>
        <taxon>Pseudomonadota</taxon>
        <taxon>Gammaproteobacteria</taxon>
        <taxon>Oceanospirillales</taxon>
        <taxon>Halomonadaceae</taxon>
        <taxon>Vreelandella</taxon>
    </lineage>
</organism>
<name>A0A558JBB5_9GAMM</name>
<feature type="region of interest" description="Disordered" evidence="1">
    <location>
        <begin position="28"/>
        <end position="48"/>
    </location>
</feature>
<dbReference type="Proteomes" id="UP000317288">
    <property type="component" value="Unassembled WGS sequence"/>
</dbReference>
<accession>A0A558JBB5</accession>
<evidence type="ECO:0000259" key="2">
    <source>
        <dbReference type="PROSITE" id="PS50943"/>
    </source>
</evidence>
<evidence type="ECO:0000256" key="1">
    <source>
        <dbReference type="SAM" id="MobiDB-lite"/>
    </source>
</evidence>
<dbReference type="InterPro" id="IPR010982">
    <property type="entry name" value="Lambda_DNA-bd_dom_sf"/>
</dbReference>
<dbReference type="AlphaFoldDB" id="A0A558JBB5"/>
<dbReference type="GO" id="GO:0003677">
    <property type="term" value="F:DNA binding"/>
    <property type="evidence" value="ECO:0007669"/>
    <property type="project" value="InterPro"/>
</dbReference>
<sequence>MGLKLLKLTATELSERAGITSRTLRNIENGEADSEISRDRAGSSLPAGSFSNAWGPNIARYLKALRPRA</sequence>
<dbReference type="EMBL" id="VNFE01000002">
    <property type="protein sequence ID" value="TVU90929.1"/>
    <property type="molecule type" value="Genomic_DNA"/>
</dbReference>
<gene>
    <name evidence="3" type="ORF">FQP89_07530</name>
</gene>
<protein>
    <submittedName>
        <fullName evidence="3">Helix-turn-helix transcriptional regulator</fullName>
    </submittedName>
</protein>
<dbReference type="RefSeq" id="WP_144810494.1">
    <property type="nucleotide sequence ID" value="NZ_VNFE01000002.1"/>
</dbReference>
<comment type="caution">
    <text evidence="3">The sequence shown here is derived from an EMBL/GenBank/DDBJ whole genome shotgun (WGS) entry which is preliminary data.</text>
</comment>
<dbReference type="SUPFAM" id="SSF47413">
    <property type="entry name" value="lambda repressor-like DNA-binding domains"/>
    <property type="match status" value="1"/>
</dbReference>
<dbReference type="CDD" id="cd00093">
    <property type="entry name" value="HTH_XRE"/>
    <property type="match status" value="1"/>
</dbReference>
<reference evidence="3 4" key="1">
    <citation type="submission" date="2019-07" db="EMBL/GenBank/DDBJ databases">
        <title>Diversity of Bacteria from Kongsfjorden, Arctic.</title>
        <authorList>
            <person name="Yu Y."/>
        </authorList>
    </citation>
    <scope>NUCLEOTIDE SEQUENCE [LARGE SCALE GENOMIC DNA]</scope>
    <source>
        <strain evidence="3 4">SM1922</strain>
    </source>
</reference>
<proteinExistence type="predicted"/>